<dbReference type="EMBL" id="QWGA01000003">
    <property type="protein sequence ID" value="RIJ31212.1"/>
    <property type="molecule type" value="Genomic_DNA"/>
</dbReference>
<dbReference type="Pfam" id="PF00702">
    <property type="entry name" value="Hydrolase"/>
    <property type="match status" value="1"/>
</dbReference>
<dbReference type="OrthoDB" id="9797743at2"/>
<dbReference type="PANTHER" id="PTHR46193:SF10">
    <property type="entry name" value="6-PHOSPHOGLUCONATE PHOSPHATASE"/>
    <property type="match status" value="1"/>
</dbReference>
<comment type="caution">
    <text evidence="5">The sequence shown here is derived from an EMBL/GenBank/DDBJ whole genome shotgun (WGS) entry which is preliminary data.</text>
</comment>
<name>A0A399RN24_9PROT</name>
<dbReference type="InterPro" id="IPR023214">
    <property type="entry name" value="HAD_sf"/>
</dbReference>
<gene>
    <name evidence="5" type="ORF">D1222_02815</name>
</gene>
<evidence type="ECO:0000313" key="5">
    <source>
        <dbReference type="EMBL" id="RIJ31212.1"/>
    </source>
</evidence>
<dbReference type="GO" id="GO:0046872">
    <property type="term" value="F:metal ion binding"/>
    <property type="evidence" value="ECO:0007669"/>
    <property type="project" value="UniProtKB-KW"/>
</dbReference>
<dbReference type="Gene3D" id="1.10.150.240">
    <property type="entry name" value="Putative phosphatase, domain 2"/>
    <property type="match status" value="1"/>
</dbReference>
<reference evidence="5 6" key="1">
    <citation type="submission" date="2018-08" db="EMBL/GenBank/DDBJ databases">
        <title>Henriciella mobilis sp. nov., isolated from seawater.</title>
        <authorList>
            <person name="Cheng H."/>
            <person name="Wu Y.-H."/>
            <person name="Xu X.-W."/>
            <person name="Guo L.-L."/>
        </authorList>
    </citation>
    <scope>NUCLEOTIDE SEQUENCE [LARGE SCALE GENOMIC DNA]</scope>
    <source>
        <strain evidence="5 6">CCUG67844</strain>
    </source>
</reference>
<dbReference type="RefSeq" id="WP_119452711.1">
    <property type="nucleotide sequence ID" value="NZ_QWGA01000003.1"/>
</dbReference>
<dbReference type="InterPro" id="IPR023198">
    <property type="entry name" value="PGP-like_dom2"/>
</dbReference>
<dbReference type="NCBIfam" id="TIGR01509">
    <property type="entry name" value="HAD-SF-IA-v3"/>
    <property type="match status" value="1"/>
</dbReference>
<protein>
    <submittedName>
        <fullName evidence="5">HAD family hydrolase</fullName>
    </submittedName>
</protein>
<keyword evidence="4" id="KW-0460">Magnesium</keyword>
<dbReference type="CDD" id="cd07526">
    <property type="entry name" value="HAD_BPGM_like"/>
    <property type="match status" value="1"/>
</dbReference>
<evidence type="ECO:0000256" key="4">
    <source>
        <dbReference type="ARBA" id="ARBA00022842"/>
    </source>
</evidence>
<evidence type="ECO:0000313" key="6">
    <source>
        <dbReference type="Proteomes" id="UP000265845"/>
    </source>
</evidence>
<dbReference type="InterPro" id="IPR051600">
    <property type="entry name" value="Beta-PGM-like"/>
</dbReference>
<comment type="cofactor">
    <cofactor evidence="1">
        <name>Mg(2+)</name>
        <dbReference type="ChEBI" id="CHEBI:18420"/>
    </cofactor>
</comment>
<organism evidence="5 6">
    <name type="scientific">Henriciella algicola</name>
    <dbReference type="NCBI Taxonomy" id="1608422"/>
    <lineage>
        <taxon>Bacteria</taxon>
        <taxon>Pseudomonadati</taxon>
        <taxon>Pseudomonadota</taxon>
        <taxon>Alphaproteobacteria</taxon>
        <taxon>Hyphomonadales</taxon>
        <taxon>Hyphomonadaceae</taxon>
        <taxon>Henriciella</taxon>
    </lineage>
</organism>
<dbReference type="Gene3D" id="3.40.50.1000">
    <property type="entry name" value="HAD superfamily/HAD-like"/>
    <property type="match status" value="1"/>
</dbReference>
<evidence type="ECO:0000256" key="1">
    <source>
        <dbReference type="ARBA" id="ARBA00001946"/>
    </source>
</evidence>
<dbReference type="InterPro" id="IPR006439">
    <property type="entry name" value="HAD-SF_hydro_IA"/>
</dbReference>
<dbReference type="SFLD" id="SFLDG01129">
    <property type="entry name" value="C1.5:_HAD__Beta-PGM__Phosphata"/>
    <property type="match status" value="1"/>
</dbReference>
<dbReference type="Proteomes" id="UP000265845">
    <property type="component" value="Unassembled WGS sequence"/>
</dbReference>
<evidence type="ECO:0000256" key="3">
    <source>
        <dbReference type="ARBA" id="ARBA00022723"/>
    </source>
</evidence>
<comment type="similarity">
    <text evidence="2">Belongs to the HAD-like hydrolase superfamily. CbbY/CbbZ/Gph/YieH family.</text>
</comment>
<keyword evidence="3" id="KW-0479">Metal-binding</keyword>
<dbReference type="InterPro" id="IPR036412">
    <property type="entry name" value="HAD-like_sf"/>
</dbReference>
<evidence type="ECO:0000256" key="2">
    <source>
        <dbReference type="ARBA" id="ARBA00006171"/>
    </source>
</evidence>
<keyword evidence="5" id="KW-0378">Hydrolase</keyword>
<keyword evidence="6" id="KW-1185">Reference proteome</keyword>
<dbReference type="GO" id="GO:0016787">
    <property type="term" value="F:hydrolase activity"/>
    <property type="evidence" value="ECO:0007669"/>
    <property type="project" value="UniProtKB-KW"/>
</dbReference>
<proteinExistence type="inferred from homology"/>
<dbReference type="SFLD" id="SFLDS00003">
    <property type="entry name" value="Haloacid_Dehalogenase"/>
    <property type="match status" value="1"/>
</dbReference>
<accession>A0A399RN24</accession>
<sequence length="223" mass="24008">MEKPEAIIFDCDGVLVDSEVIAIAVEREHLSTWGLVYDDEEYLSRFVGLHNRDYHAALRQDAHDRRMDLPENFPAIIQAAIWTRFEAELSAIDGALDLATGFDGPVAVASSSERDKLHRKLELTGLAPAFGAHVYSADLVANGKPAPDLFLYAADKLRTPPARCLVIEDSENGVRAGRAAGMTVAGFTGGAHADRGLAARLEAAGAHMIAASFSEIIQIDKAP</sequence>
<dbReference type="AlphaFoldDB" id="A0A399RN24"/>
<dbReference type="SUPFAM" id="SSF56784">
    <property type="entry name" value="HAD-like"/>
    <property type="match status" value="1"/>
</dbReference>
<dbReference type="PANTHER" id="PTHR46193">
    <property type="entry name" value="6-PHOSPHOGLUCONATE PHOSPHATASE"/>
    <property type="match status" value="1"/>
</dbReference>